<keyword evidence="2" id="KW-1185">Reference proteome</keyword>
<proteinExistence type="predicted"/>
<dbReference type="EMBL" id="LXQA010511499">
    <property type="protein sequence ID" value="MCI56389.1"/>
    <property type="molecule type" value="Genomic_DNA"/>
</dbReference>
<name>A0A392T5T0_9FABA</name>
<feature type="non-terminal residue" evidence="1">
    <location>
        <position position="15"/>
    </location>
</feature>
<dbReference type="Proteomes" id="UP000265520">
    <property type="component" value="Unassembled WGS sequence"/>
</dbReference>
<evidence type="ECO:0000313" key="1">
    <source>
        <dbReference type="EMBL" id="MCI56389.1"/>
    </source>
</evidence>
<organism evidence="1 2">
    <name type="scientific">Trifolium medium</name>
    <dbReference type="NCBI Taxonomy" id="97028"/>
    <lineage>
        <taxon>Eukaryota</taxon>
        <taxon>Viridiplantae</taxon>
        <taxon>Streptophyta</taxon>
        <taxon>Embryophyta</taxon>
        <taxon>Tracheophyta</taxon>
        <taxon>Spermatophyta</taxon>
        <taxon>Magnoliopsida</taxon>
        <taxon>eudicotyledons</taxon>
        <taxon>Gunneridae</taxon>
        <taxon>Pentapetalae</taxon>
        <taxon>rosids</taxon>
        <taxon>fabids</taxon>
        <taxon>Fabales</taxon>
        <taxon>Fabaceae</taxon>
        <taxon>Papilionoideae</taxon>
        <taxon>50 kb inversion clade</taxon>
        <taxon>NPAAA clade</taxon>
        <taxon>Hologalegina</taxon>
        <taxon>IRL clade</taxon>
        <taxon>Trifolieae</taxon>
        <taxon>Trifolium</taxon>
    </lineage>
</organism>
<comment type="caution">
    <text evidence="1">The sequence shown here is derived from an EMBL/GenBank/DDBJ whole genome shotgun (WGS) entry which is preliminary data.</text>
</comment>
<accession>A0A392T5T0</accession>
<protein>
    <submittedName>
        <fullName evidence="1">Uncharacterized protein</fullName>
    </submittedName>
</protein>
<evidence type="ECO:0000313" key="2">
    <source>
        <dbReference type="Proteomes" id="UP000265520"/>
    </source>
</evidence>
<sequence length="15" mass="1611">MVSESLEDPSGHLLP</sequence>
<reference evidence="1 2" key="1">
    <citation type="journal article" date="2018" name="Front. Plant Sci.">
        <title>Red Clover (Trifolium pratense) and Zigzag Clover (T. medium) - A Picture of Genomic Similarities and Differences.</title>
        <authorList>
            <person name="Dluhosova J."/>
            <person name="Istvanek J."/>
            <person name="Nedelnik J."/>
            <person name="Repkova J."/>
        </authorList>
    </citation>
    <scope>NUCLEOTIDE SEQUENCE [LARGE SCALE GENOMIC DNA]</scope>
    <source>
        <strain evidence="2">cv. 10/8</strain>
        <tissue evidence="1">Leaf</tissue>
    </source>
</reference>